<feature type="compositionally biased region" description="Pro residues" evidence="1">
    <location>
        <begin position="74"/>
        <end position="83"/>
    </location>
</feature>
<comment type="caution">
    <text evidence="3">The sequence shown here is derived from an EMBL/GenBank/DDBJ whole genome shotgun (WGS) entry which is preliminary data.</text>
</comment>
<feature type="compositionally biased region" description="Basic and acidic residues" evidence="1">
    <location>
        <begin position="54"/>
        <end position="72"/>
    </location>
</feature>
<evidence type="ECO:0000313" key="3">
    <source>
        <dbReference type="EMBL" id="GBO89756.1"/>
    </source>
</evidence>
<dbReference type="Proteomes" id="UP000387223">
    <property type="component" value="Unassembled WGS sequence"/>
</dbReference>
<evidence type="ECO:0000256" key="2">
    <source>
        <dbReference type="SAM" id="Phobius"/>
    </source>
</evidence>
<dbReference type="InterPro" id="IPR049806">
    <property type="entry name" value="MasK-like_C"/>
</dbReference>
<evidence type="ECO:0008006" key="5">
    <source>
        <dbReference type="Google" id="ProtNLM"/>
    </source>
</evidence>
<keyword evidence="2" id="KW-0472">Membrane</keyword>
<dbReference type="EMBL" id="BGZI01000027">
    <property type="protein sequence ID" value="GBO89756.1"/>
    <property type="molecule type" value="Genomic_DNA"/>
</dbReference>
<dbReference type="NCBIfam" id="NF033768">
    <property type="entry name" value="myxo_SS_tail"/>
    <property type="match status" value="1"/>
</dbReference>
<feature type="transmembrane region" description="Helical" evidence="2">
    <location>
        <begin position="26"/>
        <end position="44"/>
    </location>
</feature>
<protein>
    <recommendedName>
        <fullName evidence="5">TonB C-terminal domain-containing protein</fullName>
    </recommendedName>
</protein>
<organism evidence="3 4">
    <name type="scientific">Marinobacter salsuginis</name>
    <dbReference type="NCBI Taxonomy" id="418719"/>
    <lineage>
        <taxon>Bacteria</taxon>
        <taxon>Pseudomonadati</taxon>
        <taxon>Pseudomonadota</taxon>
        <taxon>Gammaproteobacteria</taxon>
        <taxon>Pseudomonadales</taxon>
        <taxon>Marinobacteraceae</taxon>
        <taxon>Marinobacter</taxon>
    </lineage>
</organism>
<reference evidence="3 4" key="1">
    <citation type="journal article" date="2019" name="J. Gen. Appl. Microbiol.">
        <title>Aerobic degradation of cis-dichloroethene by the marine bacterium Marinobacter salsuginis strain 5N-3.</title>
        <authorList>
            <person name="Inoue Y."/>
            <person name="Fukunaga Y."/>
            <person name="Katsumata H."/>
            <person name="Ohji S."/>
            <person name="Hosoyama A."/>
            <person name="Mori K."/>
            <person name="Ando K."/>
        </authorList>
    </citation>
    <scope>NUCLEOTIDE SEQUENCE [LARGE SCALE GENOMIC DNA]</scope>
    <source>
        <strain evidence="3 4">NBRC 109114</strain>
    </source>
</reference>
<gene>
    <name evidence="3" type="ORF">MSSD14B_34240</name>
</gene>
<name>A0A5M3Q3J7_9GAMM</name>
<evidence type="ECO:0000313" key="4">
    <source>
        <dbReference type="Proteomes" id="UP000387223"/>
    </source>
</evidence>
<dbReference type="RefSeq" id="WP_136629343.1">
    <property type="nucleotide sequence ID" value="NZ_BGZI01000027.1"/>
</dbReference>
<evidence type="ECO:0000256" key="1">
    <source>
        <dbReference type="SAM" id="MobiDB-lite"/>
    </source>
</evidence>
<feature type="compositionally biased region" description="Basic and acidic residues" evidence="1">
    <location>
        <begin position="85"/>
        <end position="104"/>
    </location>
</feature>
<proteinExistence type="predicted"/>
<dbReference type="Gene3D" id="3.30.1150.10">
    <property type="match status" value="1"/>
</dbReference>
<sequence>MADNAHSPLAGSGLPWNSDLGERRRFAVIMVVMLALFLPPAFLVPMMEVPEIERSEAEKVPPRLARLVEKRKPVMPPEPVQPEPEPEREQKPEVVKEKPKRPEPEVAEVEPDPVPAPKPETKTKTVSNPEPKQTAEQAREKASRSGLLAMRDKLASLRSPEQTPAREFAVNTQTDAVERNRTTTDSEPVLTGSGGVADATAPETNVAVAEHEVKTVDAPVEEPREVAAKPVKAQPSVGERAMSNIRKVFDAQKSALYSMYQRELRQDPTLEGKVLLELVIEPDGSVSACEVVSSELEHPKLEQRIAMRVRLFNFGADRVEARKVRFPIDFLPG</sequence>
<accession>A0A5M3Q3J7</accession>
<dbReference type="AlphaFoldDB" id="A0A5M3Q3J7"/>
<feature type="compositionally biased region" description="Polar residues" evidence="1">
    <location>
        <begin position="124"/>
        <end position="136"/>
    </location>
</feature>
<keyword evidence="2" id="KW-0812">Transmembrane</keyword>
<keyword evidence="2" id="KW-1133">Transmembrane helix</keyword>
<feature type="region of interest" description="Disordered" evidence="1">
    <location>
        <begin position="54"/>
        <end position="199"/>
    </location>
</feature>